<dbReference type="EMBL" id="JASBWU010000002">
    <property type="protein sequence ID" value="KAJ9124196.1"/>
    <property type="molecule type" value="Genomic_DNA"/>
</dbReference>
<organism evidence="1 2">
    <name type="scientific">Naganishia vaughanmartiniae</name>
    <dbReference type="NCBI Taxonomy" id="1424756"/>
    <lineage>
        <taxon>Eukaryota</taxon>
        <taxon>Fungi</taxon>
        <taxon>Dikarya</taxon>
        <taxon>Basidiomycota</taxon>
        <taxon>Agaricomycotina</taxon>
        <taxon>Tremellomycetes</taxon>
        <taxon>Filobasidiales</taxon>
        <taxon>Filobasidiaceae</taxon>
        <taxon>Naganishia</taxon>
    </lineage>
</organism>
<evidence type="ECO:0000313" key="1">
    <source>
        <dbReference type="EMBL" id="KAJ9124196.1"/>
    </source>
</evidence>
<name>A0ACC2XMF1_9TREE</name>
<proteinExistence type="predicted"/>
<evidence type="ECO:0000313" key="2">
    <source>
        <dbReference type="Proteomes" id="UP001243375"/>
    </source>
</evidence>
<reference evidence="1" key="1">
    <citation type="submission" date="2023-04" db="EMBL/GenBank/DDBJ databases">
        <title>Draft Genome sequencing of Naganishia species isolated from polar environments using Oxford Nanopore Technology.</title>
        <authorList>
            <person name="Leo P."/>
            <person name="Venkateswaran K."/>
        </authorList>
    </citation>
    <scope>NUCLEOTIDE SEQUENCE</scope>
    <source>
        <strain evidence="1">MNA-CCFEE 5425</strain>
    </source>
</reference>
<comment type="caution">
    <text evidence="1">The sequence shown here is derived from an EMBL/GenBank/DDBJ whole genome shotgun (WGS) entry which is preliminary data.</text>
</comment>
<keyword evidence="2" id="KW-1185">Reference proteome</keyword>
<protein>
    <submittedName>
        <fullName evidence="1">Uncharacterized protein</fullName>
    </submittedName>
</protein>
<dbReference type="Proteomes" id="UP001243375">
    <property type="component" value="Unassembled WGS sequence"/>
</dbReference>
<accession>A0ACC2XMF1</accession>
<gene>
    <name evidence="1" type="ORF">QFC22_000993</name>
</gene>
<sequence>MHERTRHLSHLALRRPGMHVTPVPTSQPTPIVEPKSTTSVVTTVPNPMHTEGKMMLWEDLPKRDDMAKMPGEYRTIDHWKEISAVTNAIINIAPCTKDKLFWGQSAIAAAFEHPEVVERLRLVNPSYVVPGDDNNGNKFRTMAIMEMLTGLSVELAEKEGGADVSASSTIIKYADQTSLTSWLYGNLGTLNDRNPLRWNPTVTYFSGGKLEPLLMNSTNAPRFSVQDCRAVGPDYFDDFTPDWDLDAFQVDSIFVWAARLRDLELDLNKAEYRRMIESRSVQTAYFEYGTPW</sequence>